<accession>A0AAJ0XFE6</accession>
<evidence type="ECO:0000259" key="3">
    <source>
        <dbReference type="Pfam" id="PF22725"/>
    </source>
</evidence>
<dbReference type="InterPro" id="IPR055170">
    <property type="entry name" value="GFO_IDH_MocA-like_dom"/>
</dbReference>
<dbReference type="Pfam" id="PF01408">
    <property type="entry name" value="GFO_IDH_MocA"/>
    <property type="match status" value="1"/>
</dbReference>
<dbReference type="Proteomes" id="UP001296967">
    <property type="component" value="Unassembled WGS sequence"/>
</dbReference>
<dbReference type="InterPro" id="IPR036291">
    <property type="entry name" value="NAD(P)-bd_dom_sf"/>
</dbReference>
<keyword evidence="5" id="KW-1185">Reference proteome</keyword>
<feature type="domain" description="Gfo/Idh/MocA-like oxidoreductase N-terminal" evidence="2">
    <location>
        <begin position="11"/>
        <end position="127"/>
    </location>
</feature>
<evidence type="ECO:0000259" key="2">
    <source>
        <dbReference type="Pfam" id="PF01408"/>
    </source>
</evidence>
<dbReference type="Gene3D" id="3.40.50.720">
    <property type="entry name" value="NAD(P)-binding Rossmann-like Domain"/>
    <property type="match status" value="1"/>
</dbReference>
<name>A0AAJ0XFE6_HALSE</name>
<proteinExistence type="predicted"/>
<dbReference type="SUPFAM" id="SSF51735">
    <property type="entry name" value="NAD(P)-binding Rossmann-fold domains"/>
    <property type="match status" value="1"/>
</dbReference>
<dbReference type="EMBL" id="NHSF01000048">
    <property type="protein sequence ID" value="MBK5930283.1"/>
    <property type="molecule type" value="Genomic_DNA"/>
</dbReference>
<dbReference type="PANTHER" id="PTHR43377">
    <property type="entry name" value="BILIVERDIN REDUCTASE A"/>
    <property type="match status" value="1"/>
</dbReference>
<dbReference type="AlphaFoldDB" id="A0AAJ0XFE6"/>
<feature type="domain" description="GFO/IDH/MocA-like oxidoreductase" evidence="3">
    <location>
        <begin position="151"/>
        <end position="238"/>
    </location>
</feature>
<dbReference type="InterPro" id="IPR000683">
    <property type="entry name" value="Gfo/Idh/MocA-like_OxRdtase_N"/>
</dbReference>
<dbReference type="Gene3D" id="3.30.360.10">
    <property type="entry name" value="Dihydrodipicolinate Reductase, domain 2"/>
    <property type="match status" value="1"/>
</dbReference>
<evidence type="ECO:0000256" key="1">
    <source>
        <dbReference type="SAM" id="MobiDB-lite"/>
    </source>
</evidence>
<protein>
    <submittedName>
        <fullName evidence="4">Oxidoreductase</fullName>
    </submittedName>
</protein>
<dbReference type="RefSeq" id="WP_201244706.1">
    <property type="nucleotide sequence ID" value="NZ_NHSF01000048.1"/>
</dbReference>
<gene>
    <name evidence="4" type="ORF">CCR82_07035</name>
</gene>
<comment type="caution">
    <text evidence="4">The sequence shown here is derived from an EMBL/GenBank/DDBJ whole genome shotgun (WGS) entry which is preliminary data.</text>
</comment>
<dbReference type="InterPro" id="IPR051450">
    <property type="entry name" value="Gfo/Idh/MocA_Oxidoreductases"/>
</dbReference>
<dbReference type="SUPFAM" id="SSF55347">
    <property type="entry name" value="Glyceraldehyde-3-phosphate dehydrogenase-like, C-terminal domain"/>
    <property type="match status" value="1"/>
</dbReference>
<sequence length="337" mass="36151">MSLPAFPPDPLKVGVVGVGYLGRFHALIYSRLAGVELVGVCDTASERAASVAQEAGCAAWDDPLALIGQVDAVSIAVPTRAHHAVACAYLERGIHVLLEKPLAVDTREGAEIVRAAERQGALLQVGHLERFNAGVMALAARIEAPRYIEAQRMGGFVERATDVDVVADLMIHDIDIILALVDAELVEVRAVGTPVLTPRIDIASARLQFSNGTVANTVASRVSDKKTRRIRVFQPQGYLSLDFIGQTLDSAVPQPRDAGQRPEIQRSRVRVEPVQPLDREIEAFVHCVRTRERPLVDGQTGLRALDVALQVQASIAEQQAAMAPAADARPASDPAPS</sequence>
<dbReference type="PANTHER" id="PTHR43377:SF1">
    <property type="entry name" value="BILIVERDIN REDUCTASE A"/>
    <property type="match status" value="1"/>
</dbReference>
<reference evidence="4" key="1">
    <citation type="submission" date="2017-05" db="EMBL/GenBank/DDBJ databases">
        <authorList>
            <person name="Imhoff J.F."/>
            <person name="Rahn T."/>
            <person name="Kuenzel S."/>
            <person name="Neulinger S.C."/>
        </authorList>
    </citation>
    <scope>NUCLEOTIDE SEQUENCE</scope>
    <source>
        <strain evidence="4">DSM 4395</strain>
    </source>
</reference>
<reference evidence="4" key="2">
    <citation type="journal article" date="2020" name="Microorganisms">
        <title>Osmotic Adaptation and Compatible Solute Biosynthesis of Phototrophic Bacteria as Revealed from Genome Analyses.</title>
        <authorList>
            <person name="Imhoff J.F."/>
            <person name="Rahn T."/>
            <person name="Kunzel S."/>
            <person name="Keller A."/>
            <person name="Neulinger S.C."/>
        </authorList>
    </citation>
    <scope>NUCLEOTIDE SEQUENCE</scope>
    <source>
        <strain evidence="4">DSM 4395</strain>
    </source>
</reference>
<evidence type="ECO:0000313" key="5">
    <source>
        <dbReference type="Proteomes" id="UP001296967"/>
    </source>
</evidence>
<dbReference type="GO" id="GO:0000166">
    <property type="term" value="F:nucleotide binding"/>
    <property type="evidence" value="ECO:0007669"/>
    <property type="project" value="InterPro"/>
</dbReference>
<feature type="region of interest" description="Disordered" evidence="1">
    <location>
        <begin position="318"/>
        <end position="337"/>
    </location>
</feature>
<evidence type="ECO:0000313" key="4">
    <source>
        <dbReference type="EMBL" id="MBK5930283.1"/>
    </source>
</evidence>
<dbReference type="Pfam" id="PF22725">
    <property type="entry name" value="GFO_IDH_MocA_C3"/>
    <property type="match status" value="1"/>
</dbReference>
<organism evidence="4 5">
    <name type="scientific">Halochromatium salexigens</name>
    <name type="common">Chromatium salexigens</name>
    <dbReference type="NCBI Taxonomy" id="49447"/>
    <lineage>
        <taxon>Bacteria</taxon>
        <taxon>Pseudomonadati</taxon>
        <taxon>Pseudomonadota</taxon>
        <taxon>Gammaproteobacteria</taxon>
        <taxon>Chromatiales</taxon>
        <taxon>Chromatiaceae</taxon>
        <taxon>Halochromatium</taxon>
    </lineage>
</organism>